<gene>
    <name evidence="1" type="ORF">H8692_05625</name>
</gene>
<proteinExistence type="predicted"/>
<reference evidence="1" key="1">
    <citation type="submission" date="2020-08" db="EMBL/GenBank/DDBJ databases">
        <title>Genome public.</title>
        <authorList>
            <person name="Liu C."/>
            <person name="Sun Q."/>
        </authorList>
    </citation>
    <scope>NUCLEOTIDE SEQUENCE</scope>
    <source>
        <strain evidence="1">NSJ-24</strain>
    </source>
</reference>
<dbReference type="EMBL" id="JACRTA010000002">
    <property type="protein sequence ID" value="MBC8568243.1"/>
    <property type="molecule type" value="Genomic_DNA"/>
</dbReference>
<dbReference type="Proteomes" id="UP000610862">
    <property type="component" value="Unassembled WGS sequence"/>
</dbReference>
<comment type="caution">
    <text evidence="1">The sequence shown here is derived from an EMBL/GenBank/DDBJ whole genome shotgun (WGS) entry which is preliminary data.</text>
</comment>
<organism evidence="1 2">
    <name type="scientific">Lentihominibacter hominis</name>
    <dbReference type="NCBI Taxonomy" id="2763645"/>
    <lineage>
        <taxon>Bacteria</taxon>
        <taxon>Bacillati</taxon>
        <taxon>Bacillota</taxon>
        <taxon>Clostridia</taxon>
        <taxon>Peptostreptococcales</taxon>
        <taxon>Anaerovoracaceae</taxon>
        <taxon>Lentihominibacter</taxon>
    </lineage>
</organism>
<evidence type="ECO:0000313" key="1">
    <source>
        <dbReference type="EMBL" id="MBC8568243.1"/>
    </source>
</evidence>
<protein>
    <recommendedName>
        <fullName evidence="3">Capsid protein</fullName>
    </recommendedName>
</protein>
<sequence>MKIKTKVLVNAAKTAKQRGLGIGGKAQQFIDSEVLRLCEPNVPKRGSELIRSGIRSTVIGQGQVIYNTPYARRWYYEPADFSEAPKRGNYWFGRMMNEGGRESILKGAAAVCGGKAGK</sequence>
<dbReference type="AlphaFoldDB" id="A0A926E6T9"/>
<accession>A0A926E6T9</accession>
<evidence type="ECO:0008006" key="3">
    <source>
        <dbReference type="Google" id="ProtNLM"/>
    </source>
</evidence>
<name>A0A926E6T9_9FIRM</name>
<evidence type="ECO:0000313" key="2">
    <source>
        <dbReference type="Proteomes" id="UP000610862"/>
    </source>
</evidence>
<keyword evidence="2" id="KW-1185">Reference proteome</keyword>